<name>A0ABX7Y6V0_9ACTN</name>
<protein>
    <submittedName>
        <fullName evidence="2">Uncharacterized protein</fullName>
    </submittedName>
</protein>
<reference evidence="2 3" key="1">
    <citation type="submission" date="2021-03" db="EMBL/GenBank/DDBJ databases">
        <title>Human Oral Microbial Genomes.</title>
        <authorList>
            <person name="Johnston C.D."/>
            <person name="Chen T."/>
            <person name="Dewhirst F.E."/>
        </authorList>
    </citation>
    <scope>NUCLEOTIDE SEQUENCE [LARGE SCALE GENOMIC DNA]</scope>
    <source>
        <strain evidence="2 3">DSMZ 100122</strain>
    </source>
</reference>
<evidence type="ECO:0000313" key="3">
    <source>
        <dbReference type="Proteomes" id="UP000678513"/>
    </source>
</evidence>
<keyword evidence="3" id="KW-1185">Reference proteome</keyword>
<feature type="region of interest" description="Disordered" evidence="1">
    <location>
        <begin position="129"/>
        <end position="154"/>
    </location>
</feature>
<organism evidence="2 3">
    <name type="scientific">Arachnia rubra</name>
    <dbReference type="NCBI Taxonomy" id="1547448"/>
    <lineage>
        <taxon>Bacteria</taxon>
        <taxon>Bacillati</taxon>
        <taxon>Actinomycetota</taxon>
        <taxon>Actinomycetes</taxon>
        <taxon>Propionibacteriales</taxon>
        <taxon>Propionibacteriaceae</taxon>
        <taxon>Arachnia</taxon>
    </lineage>
</organism>
<gene>
    <name evidence="2" type="ORF">J5A65_04225</name>
</gene>
<dbReference type="Proteomes" id="UP000678513">
    <property type="component" value="Chromosome"/>
</dbReference>
<evidence type="ECO:0000313" key="2">
    <source>
        <dbReference type="EMBL" id="QUC08945.1"/>
    </source>
</evidence>
<evidence type="ECO:0000256" key="1">
    <source>
        <dbReference type="SAM" id="MobiDB-lite"/>
    </source>
</evidence>
<dbReference type="RefSeq" id="WP_212325721.1">
    <property type="nucleotide sequence ID" value="NZ_AP024463.1"/>
</dbReference>
<dbReference type="EMBL" id="CP072384">
    <property type="protein sequence ID" value="QUC08945.1"/>
    <property type="molecule type" value="Genomic_DNA"/>
</dbReference>
<sequence>MTSPWWSRNKGWLAALLPLIVLAIAASSHRLLTLYVPNESVLRTEGQDRQGILRTHYRNFDSSYETTVAVRVKDVQPVEEYRQPNGTQVTAATDTQLWQVDLDFSAKPDQVLAYCSAELEANGVRYDNKTAKENGDSKNYSSPREDCVPEDTPGPRFKAFEPKIEETTPPRPEYWSATLTFAIPTGINPQGLRLYWTTPEYLYIPF</sequence>
<accession>A0ABX7Y6V0</accession>
<proteinExistence type="predicted"/>